<keyword evidence="2" id="KW-1185">Reference proteome</keyword>
<dbReference type="Proteomes" id="UP001277972">
    <property type="component" value="Unassembled WGS sequence"/>
</dbReference>
<name>A0ACC6M741_9BACI</name>
<evidence type="ECO:0000313" key="2">
    <source>
        <dbReference type="Proteomes" id="UP001277972"/>
    </source>
</evidence>
<organism evidence="1 2">
    <name type="scientific">Gracilibacillus pellucidus</name>
    <dbReference type="NCBI Taxonomy" id="3095368"/>
    <lineage>
        <taxon>Bacteria</taxon>
        <taxon>Bacillati</taxon>
        <taxon>Bacillota</taxon>
        <taxon>Bacilli</taxon>
        <taxon>Bacillales</taxon>
        <taxon>Bacillaceae</taxon>
        <taxon>Gracilibacillus</taxon>
    </lineage>
</organism>
<proteinExistence type="predicted"/>
<evidence type="ECO:0000313" key="1">
    <source>
        <dbReference type="EMBL" id="MDX8046745.1"/>
    </source>
</evidence>
<protein>
    <submittedName>
        <fullName evidence="1">FusB/FusC family EF-G-binding protein</fullName>
    </submittedName>
</protein>
<accession>A0ACC6M741</accession>
<sequence length="212" mass="24490">MDAFIQPHQYHYIKQQVKKIVSAQANSNDSQVIQAVKEIAMEELEKQLDHLSEEQKEILSAIQTMKDREDIDPFLQQLKQYVISFPLISEKQLQKAFPKVKKLKMPDLEPFDRKETVYLRWDDVSLNKTFMLIPKDEKLIGVQGQLDTTQQKGICSLCNGLENVSLFTSAKKGQMRGTYSKRGNYICKDPISCNQNIATLQLLHNFIDRLQA</sequence>
<gene>
    <name evidence="1" type="ORF">SH601_12205</name>
</gene>
<dbReference type="EMBL" id="JAWZSR010000007">
    <property type="protein sequence ID" value="MDX8046745.1"/>
    <property type="molecule type" value="Genomic_DNA"/>
</dbReference>
<comment type="caution">
    <text evidence="1">The sequence shown here is derived from an EMBL/GenBank/DDBJ whole genome shotgun (WGS) entry which is preliminary data.</text>
</comment>
<reference evidence="1" key="1">
    <citation type="submission" date="2023-11" db="EMBL/GenBank/DDBJ databases">
        <title>Gracilibacillus pellucida a moderately halophilic bacterium isolated from saline soil in Xinjiang province.</title>
        <authorList>
            <person name="Zhang Z."/>
            <person name="Tan F."/>
            <person name="Wang Y."/>
            <person name="Xia M."/>
        </authorList>
    </citation>
    <scope>NUCLEOTIDE SEQUENCE</scope>
    <source>
        <strain evidence="1">S3-1-1</strain>
    </source>
</reference>